<comment type="caution">
    <text evidence="1">The sequence shown here is derived from an EMBL/GenBank/DDBJ whole genome shotgun (WGS) entry which is preliminary data.</text>
</comment>
<protein>
    <submittedName>
        <fullName evidence="1">Uncharacterized protein</fullName>
    </submittedName>
</protein>
<dbReference type="Proteomes" id="UP001054945">
    <property type="component" value="Unassembled WGS sequence"/>
</dbReference>
<sequence>MQLISMPEELALSEEQNKQPVQLISLNNSPDPLRVGEIEALSKPSNNLNRPDMLSQNFHSIIPHRELNSPVLKHRRWDLNREEGTPRKSNYRFSSRKFPICG</sequence>
<dbReference type="AlphaFoldDB" id="A0AAV4NDL9"/>
<name>A0AAV4NDL9_CAEEX</name>
<gene>
    <name evidence="1" type="ORF">CEXT_118061</name>
</gene>
<dbReference type="EMBL" id="BPLR01003133">
    <property type="protein sequence ID" value="GIX81477.1"/>
    <property type="molecule type" value="Genomic_DNA"/>
</dbReference>
<organism evidence="1 2">
    <name type="scientific">Caerostris extrusa</name>
    <name type="common">Bark spider</name>
    <name type="synonym">Caerostris bankana</name>
    <dbReference type="NCBI Taxonomy" id="172846"/>
    <lineage>
        <taxon>Eukaryota</taxon>
        <taxon>Metazoa</taxon>
        <taxon>Ecdysozoa</taxon>
        <taxon>Arthropoda</taxon>
        <taxon>Chelicerata</taxon>
        <taxon>Arachnida</taxon>
        <taxon>Araneae</taxon>
        <taxon>Araneomorphae</taxon>
        <taxon>Entelegynae</taxon>
        <taxon>Araneoidea</taxon>
        <taxon>Araneidae</taxon>
        <taxon>Caerostris</taxon>
    </lineage>
</organism>
<evidence type="ECO:0000313" key="2">
    <source>
        <dbReference type="Proteomes" id="UP001054945"/>
    </source>
</evidence>
<reference evidence="1 2" key="1">
    <citation type="submission" date="2021-06" db="EMBL/GenBank/DDBJ databases">
        <title>Caerostris extrusa draft genome.</title>
        <authorList>
            <person name="Kono N."/>
            <person name="Arakawa K."/>
        </authorList>
    </citation>
    <scope>NUCLEOTIDE SEQUENCE [LARGE SCALE GENOMIC DNA]</scope>
</reference>
<accession>A0AAV4NDL9</accession>
<keyword evidence="2" id="KW-1185">Reference proteome</keyword>
<proteinExistence type="predicted"/>
<evidence type="ECO:0000313" key="1">
    <source>
        <dbReference type="EMBL" id="GIX81477.1"/>
    </source>
</evidence>